<evidence type="ECO:0000313" key="14">
    <source>
        <dbReference type="Proteomes" id="UP000559068"/>
    </source>
</evidence>
<dbReference type="PANTHER" id="PTHR31503">
    <property type="entry name" value="VACUOLAR CALCIUM ION TRANSPORTER"/>
    <property type="match status" value="1"/>
</dbReference>
<dbReference type="EMBL" id="VZRW01002673">
    <property type="protein sequence ID" value="NWX13910.1"/>
    <property type="molecule type" value="Genomic_DNA"/>
</dbReference>
<protein>
    <submittedName>
        <fullName evidence="13">VNX1 protein</fullName>
    </submittedName>
</protein>
<gene>
    <name evidence="13" type="primary">Vnx1</name>
    <name evidence="13" type="ORF">AEGBEN_R04243</name>
</gene>
<evidence type="ECO:0000256" key="9">
    <source>
        <dbReference type="ARBA" id="ARBA00023136"/>
    </source>
</evidence>
<reference evidence="13 14" key="1">
    <citation type="submission" date="2019-09" db="EMBL/GenBank/DDBJ databases">
        <title>Bird 10,000 Genomes (B10K) Project - Family phase.</title>
        <authorList>
            <person name="Zhang G."/>
        </authorList>
    </citation>
    <scope>NUCLEOTIDE SEQUENCE [LARGE SCALE GENOMIC DNA]</scope>
    <source>
        <strain evidence="13">B10K-DU-029-76</strain>
        <tissue evidence="13">Heart</tissue>
    </source>
</reference>
<dbReference type="Pfam" id="PF01699">
    <property type="entry name" value="Na_Ca_ex"/>
    <property type="match status" value="2"/>
</dbReference>
<evidence type="ECO:0000256" key="8">
    <source>
        <dbReference type="ARBA" id="ARBA00023065"/>
    </source>
</evidence>
<feature type="domain" description="Sodium/calcium exchanger membrane region" evidence="11">
    <location>
        <begin position="613"/>
        <end position="755"/>
    </location>
</feature>
<comment type="caution">
    <text evidence="13">The sequence shown here is derived from an EMBL/GenBank/DDBJ whole genome shotgun (WGS) entry which is preliminary data.</text>
</comment>
<keyword evidence="8" id="KW-0406">Ion transport</keyword>
<evidence type="ECO:0000313" key="13">
    <source>
        <dbReference type="EMBL" id="NWX13910.1"/>
    </source>
</evidence>
<evidence type="ECO:0000256" key="3">
    <source>
        <dbReference type="ARBA" id="ARBA00022449"/>
    </source>
</evidence>
<keyword evidence="6 10" id="KW-0812">Transmembrane</keyword>
<keyword evidence="5" id="KW-0106">Calcium</keyword>
<feature type="non-terminal residue" evidence="13">
    <location>
        <position position="1"/>
    </location>
</feature>
<organism evidence="13 14">
    <name type="scientific">Aegotheles bennettii</name>
    <dbReference type="NCBI Taxonomy" id="48278"/>
    <lineage>
        <taxon>Eukaryota</taxon>
        <taxon>Metazoa</taxon>
        <taxon>Chordata</taxon>
        <taxon>Craniata</taxon>
        <taxon>Vertebrata</taxon>
        <taxon>Euteleostomi</taxon>
        <taxon>Archelosauria</taxon>
        <taxon>Archosauria</taxon>
        <taxon>Dinosauria</taxon>
        <taxon>Saurischia</taxon>
        <taxon>Theropoda</taxon>
        <taxon>Coelurosauria</taxon>
        <taxon>Aves</taxon>
        <taxon>Neognathae</taxon>
        <taxon>Neoaves</taxon>
        <taxon>Strisores</taxon>
        <taxon>Caprimulgiformes</taxon>
        <taxon>Aegothelidae</taxon>
        <taxon>Aegotheles</taxon>
    </lineage>
</organism>
<keyword evidence="4" id="KW-0597">Phosphoprotein</keyword>
<name>A0A7K6TVK2_9AVES</name>
<sequence>DVPKPTEPQGDTDGPRRSSLCAAINNTQGDLGCHLHRPRVPTAVSPPSCCHQHSEEMCESCVVKTTLTAENVVEANKLSNNYKFGFKKWKSHVTARPWEDRSEIVKELYSDLNVIRGSGGGWVALGTTLVQVTMIPPGASCLTGSTVTCGNVLYLLLFGWWLSLLYVLVAAVMFITIVGVPHGRLCWDLAGYFLWPFGKVIQEAEVPKSHQALSTESSALLGGPTPCRWRPPCWVDTGYWQSVGTMVWLCLGYPVLALAHGLVSVTAWLLVVLIPVAKLSARAATRVLLLPPERVLVRHLRVTEVPLEGEVILCCYHALNPYYYKYAVDGINVFAVNLLPLVLVTLVLGYVDSHNRLTSSSIKFTLALLSIMPLSYYIGMAIASISAQSNFAVGAVVNATFGSITELTFYITALIKGSREGNRCYAEIVKSALTGTLVGCVLFVPGLCMVIGGIRHQEQRFNSRSAGVSSALLFLSVGGELGTGLSPGLGVVPPTWVPTLCLSIPAGVFAPTLFSKVYGKLVCSECHNVTQNPLGHYLCHNCHLDLMENNGTLYYSHVQPLVYTVSLLLPAAYLIGLFFTLKTHSHIYDIHISDCHMPGHHHSAVVHWSRWRALVILLLSTLCMSACADLATEHISPILTNSTISQYFIGVTVLAMVPELPEIVNGIQFALQNNLSLSIEIGNCIAVQVCMLQIPILVLFTIFYPTNFTLVFSDLHVYASMFSVVLMNYIFMDGKCDYFQGTVLVMVYFILLAVYFFAPSPSGC</sequence>
<accession>A0A7K6TVK2</accession>
<feature type="transmembrane region" description="Helical" evidence="10">
    <location>
        <begin position="613"/>
        <end position="632"/>
    </location>
</feature>
<dbReference type="OrthoDB" id="16982at2759"/>
<keyword evidence="3" id="KW-0050">Antiport</keyword>
<feature type="non-terminal residue" evidence="13">
    <location>
        <position position="764"/>
    </location>
</feature>
<dbReference type="GO" id="GO:0012505">
    <property type="term" value="C:endomembrane system"/>
    <property type="evidence" value="ECO:0007669"/>
    <property type="project" value="UniProtKB-SubCell"/>
</dbReference>
<dbReference type="AlphaFoldDB" id="A0A7K6TVK2"/>
<proteinExistence type="predicted"/>
<evidence type="ECO:0000256" key="4">
    <source>
        <dbReference type="ARBA" id="ARBA00022553"/>
    </source>
</evidence>
<feature type="transmembrane region" description="Helical" evidence="10">
    <location>
        <begin position="685"/>
        <end position="704"/>
    </location>
</feature>
<feature type="transmembrane region" description="Helical" evidence="10">
    <location>
        <begin position="364"/>
        <end position="385"/>
    </location>
</feature>
<keyword evidence="2" id="KW-0813">Transport</keyword>
<dbReference type="FunFam" id="1.20.1420.30:FF:000014">
    <property type="entry name" value="Cation/H+ exchanger protein 2"/>
    <property type="match status" value="1"/>
</dbReference>
<feature type="transmembrane region" description="Helical" evidence="10">
    <location>
        <begin position="331"/>
        <end position="352"/>
    </location>
</feature>
<evidence type="ECO:0000256" key="5">
    <source>
        <dbReference type="ARBA" id="ARBA00022568"/>
    </source>
</evidence>
<feature type="transmembrane region" description="Helical" evidence="10">
    <location>
        <begin position="644"/>
        <end position="664"/>
    </location>
</feature>
<dbReference type="Gene3D" id="1.20.1420.30">
    <property type="entry name" value="NCX, central ion-binding region"/>
    <property type="match status" value="2"/>
</dbReference>
<dbReference type="GO" id="GO:0006874">
    <property type="term" value="P:intracellular calcium ion homeostasis"/>
    <property type="evidence" value="ECO:0007669"/>
    <property type="project" value="TreeGrafter"/>
</dbReference>
<dbReference type="GO" id="GO:0015369">
    <property type="term" value="F:calcium:proton antiporter activity"/>
    <property type="evidence" value="ECO:0007669"/>
    <property type="project" value="UniProtKB-ARBA"/>
</dbReference>
<dbReference type="InterPro" id="IPR044880">
    <property type="entry name" value="NCX_ion-bd_dom_sf"/>
</dbReference>
<evidence type="ECO:0000259" key="11">
    <source>
        <dbReference type="Pfam" id="PF01699"/>
    </source>
</evidence>
<dbReference type="InterPro" id="IPR004837">
    <property type="entry name" value="NaCa_Exmemb"/>
</dbReference>
<feature type="transmembrane region" description="Helical" evidence="10">
    <location>
        <begin position="432"/>
        <end position="454"/>
    </location>
</feature>
<evidence type="ECO:0000256" key="7">
    <source>
        <dbReference type="ARBA" id="ARBA00022989"/>
    </source>
</evidence>
<feature type="transmembrane region" description="Helical" evidence="10">
    <location>
        <begin position="738"/>
        <end position="758"/>
    </location>
</feature>
<feature type="domain" description="Inner membrane component" evidence="12">
    <location>
        <begin position="149"/>
        <end position="199"/>
    </location>
</feature>
<evidence type="ECO:0000256" key="1">
    <source>
        <dbReference type="ARBA" id="ARBA00004127"/>
    </source>
</evidence>
<keyword evidence="14" id="KW-1185">Reference proteome</keyword>
<feature type="domain" description="Sodium/calcium exchanger membrane region" evidence="11">
    <location>
        <begin position="364"/>
        <end position="476"/>
    </location>
</feature>
<comment type="subcellular location">
    <subcellularLocation>
        <location evidence="1">Endomembrane system</location>
        <topology evidence="1">Multi-pass membrane protein</topology>
    </subcellularLocation>
</comment>
<feature type="transmembrane region" description="Helical" evidence="10">
    <location>
        <begin position="561"/>
        <end position="581"/>
    </location>
</feature>
<feature type="transmembrane region" description="Helical" evidence="10">
    <location>
        <begin position="255"/>
        <end position="277"/>
    </location>
</feature>
<evidence type="ECO:0000256" key="10">
    <source>
        <dbReference type="SAM" id="Phobius"/>
    </source>
</evidence>
<keyword evidence="9 10" id="KW-0472">Membrane</keyword>
<dbReference type="Pfam" id="PF03733">
    <property type="entry name" value="YccF"/>
    <property type="match status" value="1"/>
</dbReference>
<dbReference type="InterPro" id="IPR005185">
    <property type="entry name" value="YccF"/>
</dbReference>
<evidence type="ECO:0000259" key="12">
    <source>
        <dbReference type="Pfam" id="PF03733"/>
    </source>
</evidence>
<dbReference type="Proteomes" id="UP000559068">
    <property type="component" value="Unassembled WGS sequence"/>
</dbReference>
<feature type="transmembrane region" description="Helical" evidence="10">
    <location>
        <begin position="152"/>
        <end position="175"/>
    </location>
</feature>
<keyword evidence="5" id="KW-0109">Calcium transport</keyword>
<dbReference type="GO" id="GO:0005774">
    <property type="term" value="C:vacuolar membrane"/>
    <property type="evidence" value="ECO:0007669"/>
    <property type="project" value="UniProtKB-ARBA"/>
</dbReference>
<evidence type="ECO:0000256" key="2">
    <source>
        <dbReference type="ARBA" id="ARBA00022448"/>
    </source>
</evidence>
<feature type="transmembrane region" description="Helical" evidence="10">
    <location>
        <begin position="710"/>
        <end position="731"/>
    </location>
</feature>
<feature type="transmembrane region" description="Helical" evidence="10">
    <location>
        <begin position="391"/>
        <end position="411"/>
    </location>
</feature>
<evidence type="ECO:0000256" key="6">
    <source>
        <dbReference type="ARBA" id="ARBA00022692"/>
    </source>
</evidence>
<dbReference type="InterPro" id="IPR004713">
    <property type="entry name" value="CaH_exchang"/>
</dbReference>
<keyword evidence="7 10" id="KW-1133">Transmembrane helix</keyword>
<dbReference type="PANTHER" id="PTHR31503:SF10">
    <property type="entry name" value="VNX1 PROTEIN"/>
    <property type="match status" value="1"/>
</dbReference>